<dbReference type="Pfam" id="PF00899">
    <property type="entry name" value="ThiF"/>
    <property type="match status" value="1"/>
</dbReference>
<dbReference type="PANTHER" id="PTHR10953:SF102">
    <property type="entry name" value="ADENYLYLTRANSFERASE AND SULFURTRANSFERASE MOCS3"/>
    <property type="match status" value="1"/>
</dbReference>
<dbReference type="Pfam" id="PF00581">
    <property type="entry name" value="Rhodanese"/>
    <property type="match status" value="1"/>
</dbReference>
<dbReference type="Proteomes" id="UP001057998">
    <property type="component" value="Chromosome 1"/>
</dbReference>
<sequence>MKALIKVPSPLRRFTQQKSQVEVEAATVFEAITQLCEQHPELELQLFDEQGQLRNFVNLFLDRVDIKQQDGLSTSLHEGCELRIVPAIAGGVDVSVTDSPIAPGRLTPKEISRYSRHIMLPEIGMAGQQKLKDAKVLIIGAGGLGSPLCLYLVAAGVGTLGLVDHDTVDETNLQRQILFTMNDLGQPKVSAARERLMALNPDLDLRCYPEQLTAANALEMIGDYDLVIDGTDNFPTRYLVNDACVLSHKPNIYGSIFRFDGQATVFHYQDGPCYRCLYPEPPPPGLVPSCAEGGVLGVLPAMIASIQATEAIKMITGAGTTLSGRLLIYDALNLSFEELRIERNPHCCLCGDVPTITGLIDYQQFCGIPATPAEVAVDEITAVELRQRMVTGDVVLVDVREAYEREICLIRGSRHIPMSAVTEHLAEFHPDQTVVFHCKMGGRSAKVCQQCIDQGVTNVVNLKGGILAWIDEVEPGLTKY</sequence>
<name>A0ABY5GL96_9GAMM</name>
<dbReference type="GO" id="GO:0016779">
    <property type="term" value="F:nucleotidyltransferase activity"/>
    <property type="evidence" value="ECO:0007669"/>
    <property type="project" value="UniProtKB-KW"/>
</dbReference>
<keyword evidence="2" id="KW-0808">Transferase</keyword>
<keyword evidence="3" id="KW-1185">Reference proteome</keyword>
<dbReference type="InterPro" id="IPR003749">
    <property type="entry name" value="ThiS/MoaD-like"/>
</dbReference>
<dbReference type="InterPro" id="IPR001763">
    <property type="entry name" value="Rhodanese-like_dom"/>
</dbReference>
<dbReference type="PANTHER" id="PTHR10953">
    <property type="entry name" value="UBIQUITIN-ACTIVATING ENZYME E1"/>
    <property type="match status" value="1"/>
</dbReference>
<feature type="domain" description="Rhodanese" evidence="1">
    <location>
        <begin position="390"/>
        <end position="478"/>
    </location>
</feature>
<dbReference type="SUPFAM" id="SSF54285">
    <property type="entry name" value="MoaD/ThiS"/>
    <property type="match status" value="1"/>
</dbReference>
<evidence type="ECO:0000259" key="1">
    <source>
        <dbReference type="PROSITE" id="PS50206"/>
    </source>
</evidence>
<gene>
    <name evidence="2" type="primary">moeB</name>
    <name evidence="2" type="ORF">NNL38_07530</name>
</gene>
<dbReference type="CDD" id="cd00757">
    <property type="entry name" value="ThiF_MoeB_HesA_family"/>
    <property type="match status" value="1"/>
</dbReference>
<dbReference type="InterPro" id="IPR016155">
    <property type="entry name" value="Mopterin_synth/thiamin_S_b"/>
</dbReference>
<dbReference type="InterPro" id="IPR035985">
    <property type="entry name" value="Ubiquitin-activating_enz"/>
</dbReference>
<keyword evidence="2" id="KW-0548">Nucleotidyltransferase</keyword>
<reference evidence="2" key="1">
    <citation type="submission" date="2022-07" db="EMBL/GenBank/DDBJ databases">
        <title>Genome sequencing of Photobacterium atrarenae GJH2-4.</title>
        <authorList>
            <person name="Park S.-J."/>
        </authorList>
    </citation>
    <scope>NUCLEOTIDE SEQUENCE</scope>
    <source>
        <strain evidence="2">GJH2-4</strain>
    </source>
</reference>
<dbReference type="InterPro" id="IPR000594">
    <property type="entry name" value="ThiF_NAD_FAD-bd"/>
</dbReference>
<dbReference type="InterPro" id="IPR012675">
    <property type="entry name" value="Beta-grasp_dom_sf"/>
</dbReference>
<dbReference type="CDD" id="cd00158">
    <property type="entry name" value="RHOD"/>
    <property type="match status" value="1"/>
</dbReference>
<dbReference type="RefSeq" id="WP_255390397.1">
    <property type="nucleotide sequence ID" value="NZ_CP101508.1"/>
</dbReference>
<dbReference type="NCBIfam" id="NF004281">
    <property type="entry name" value="PRK05690.1"/>
    <property type="match status" value="1"/>
</dbReference>
<evidence type="ECO:0000313" key="2">
    <source>
        <dbReference type="EMBL" id="UTV29068.1"/>
    </source>
</evidence>
<evidence type="ECO:0000313" key="3">
    <source>
        <dbReference type="Proteomes" id="UP001057998"/>
    </source>
</evidence>
<dbReference type="Gene3D" id="3.40.50.720">
    <property type="entry name" value="NAD(P)-binding Rossmann-like Domain"/>
    <property type="match status" value="1"/>
</dbReference>
<accession>A0ABY5GL96</accession>
<dbReference type="PROSITE" id="PS50206">
    <property type="entry name" value="RHODANESE_3"/>
    <property type="match status" value="1"/>
</dbReference>
<dbReference type="Gene3D" id="3.10.20.30">
    <property type="match status" value="1"/>
</dbReference>
<dbReference type="Gene3D" id="3.40.250.10">
    <property type="entry name" value="Rhodanese-like domain"/>
    <property type="match status" value="1"/>
</dbReference>
<dbReference type="SUPFAM" id="SSF69572">
    <property type="entry name" value="Activating enzymes of the ubiquitin-like proteins"/>
    <property type="match status" value="1"/>
</dbReference>
<protein>
    <submittedName>
        <fullName evidence="2">Molybdopterin-synthase adenylyltransferase MoeB</fullName>
    </submittedName>
</protein>
<dbReference type="EMBL" id="CP101508">
    <property type="protein sequence ID" value="UTV29068.1"/>
    <property type="molecule type" value="Genomic_DNA"/>
</dbReference>
<proteinExistence type="predicted"/>
<dbReference type="InterPro" id="IPR045886">
    <property type="entry name" value="ThiF/MoeB/HesA"/>
</dbReference>
<dbReference type="SMART" id="SM00450">
    <property type="entry name" value="RHOD"/>
    <property type="match status" value="1"/>
</dbReference>
<organism evidence="2 3">
    <name type="scientific">Photobacterium atrarenae</name>
    <dbReference type="NCBI Taxonomy" id="865757"/>
    <lineage>
        <taxon>Bacteria</taxon>
        <taxon>Pseudomonadati</taxon>
        <taxon>Pseudomonadota</taxon>
        <taxon>Gammaproteobacteria</taxon>
        <taxon>Vibrionales</taxon>
        <taxon>Vibrionaceae</taxon>
        <taxon>Photobacterium</taxon>
    </lineage>
</organism>
<dbReference type="InterPro" id="IPR036873">
    <property type="entry name" value="Rhodanese-like_dom_sf"/>
</dbReference>
<dbReference type="Pfam" id="PF02597">
    <property type="entry name" value="ThiS"/>
    <property type="match status" value="1"/>
</dbReference>